<comment type="caution">
    <text evidence="6">The sequence shown here is derived from an EMBL/GenBank/DDBJ whole genome shotgun (WGS) entry which is preliminary data.</text>
</comment>
<protein>
    <submittedName>
        <fullName evidence="6">Helix-turn-helix domain containing protein</fullName>
    </submittedName>
</protein>
<dbReference type="PANTHER" id="PTHR30055:SF234">
    <property type="entry name" value="HTH-TYPE TRANSCRIPTIONAL REGULATOR BETI"/>
    <property type="match status" value="1"/>
</dbReference>
<dbReference type="Gene3D" id="1.10.357.10">
    <property type="entry name" value="Tetracycline Repressor, domain 2"/>
    <property type="match status" value="1"/>
</dbReference>
<evidence type="ECO:0000256" key="4">
    <source>
        <dbReference type="PROSITE-ProRule" id="PRU00335"/>
    </source>
</evidence>
<evidence type="ECO:0000256" key="2">
    <source>
        <dbReference type="ARBA" id="ARBA00023125"/>
    </source>
</evidence>
<proteinExistence type="predicted"/>
<dbReference type="InterPro" id="IPR049445">
    <property type="entry name" value="TetR_SbtR-like_C"/>
</dbReference>
<organism evidence="6 7">
    <name type="scientific">Streptomyces mirabilis</name>
    <dbReference type="NCBI Taxonomy" id="68239"/>
    <lineage>
        <taxon>Bacteria</taxon>
        <taxon>Bacillati</taxon>
        <taxon>Actinomycetota</taxon>
        <taxon>Actinomycetes</taxon>
        <taxon>Kitasatosporales</taxon>
        <taxon>Streptomycetaceae</taxon>
        <taxon>Streptomyces</taxon>
    </lineage>
</organism>
<evidence type="ECO:0000256" key="3">
    <source>
        <dbReference type="ARBA" id="ARBA00023163"/>
    </source>
</evidence>
<dbReference type="SUPFAM" id="SSF48498">
    <property type="entry name" value="Tetracyclin repressor-like, C-terminal domain"/>
    <property type="match status" value="1"/>
</dbReference>
<keyword evidence="3" id="KW-0804">Transcription</keyword>
<dbReference type="PROSITE" id="PS50977">
    <property type="entry name" value="HTH_TETR_2"/>
    <property type="match status" value="1"/>
</dbReference>
<evidence type="ECO:0000313" key="7">
    <source>
        <dbReference type="Proteomes" id="UP001257627"/>
    </source>
</evidence>
<accession>A0ABU3UU96</accession>
<dbReference type="Pfam" id="PF00440">
    <property type="entry name" value="TetR_N"/>
    <property type="match status" value="1"/>
</dbReference>
<dbReference type="PANTHER" id="PTHR30055">
    <property type="entry name" value="HTH-TYPE TRANSCRIPTIONAL REGULATOR RUTR"/>
    <property type="match status" value="1"/>
</dbReference>
<feature type="domain" description="HTH tetR-type" evidence="5">
    <location>
        <begin position="18"/>
        <end position="77"/>
    </location>
</feature>
<dbReference type="InterPro" id="IPR009057">
    <property type="entry name" value="Homeodomain-like_sf"/>
</dbReference>
<evidence type="ECO:0000256" key="1">
    <source>
        <dbReference type="ARBA" id="ARBA00023015"/>
    </source>
</evidence>
<dbReference type="EMBL" id="JARAKF010000001">
    <property type="protein sequence ID" value="MDU8997506.1"/>
    <property type="molecule type" value="Genomic_DNA"/>
</dbReference>
<dbReference type="Pfam" id="PF21597">
    <property type="entry name" value="TetR_C_43"/>
    <property type="match status" value="1"/>
</dbReference>
<name>A0ABU3UU96_9ACTN</name>
<dbReference type="Proteomes" id="UP001257627">
    <property type="component" value="Unassembled WGS sequence"/>
</dbReference>
<dbReference type="RefSeq" id="WP_225900293.1">
    <property type="nucleotide sequence ID" value="NZ_JAPEMK010000001.1"/>
</dbReference>
<feature type="DNA-binding region" description="H-T-H motif" evidence="4">
    <location>
        <begin position="40"/>
        <end position="59"/>
    </location>
</feature>
<dbReference type="PRINTS" id="PR00455">
    <property type="entry name" value="HTHTETR"/>
</dbReference>
<evidence type="ECO:0000259" key="5">
    <source>
        <dbReference type="PROSITE" id="PS50977"/>
    </source>
</evidence>
<sequence length="192" mass="20562">MRLEGTMTQARPLRADAVRNRKKILDAAHLLITRHGPEVPMDAIAEAAGVAVGTLYRHYPTKTDLVGAVLSRHVERMTLAVEEAADRVRAGEHAMTELTALVSRVIEAAAQDHAVKAAAQGVGASYAPENDTRAAAALTELITAGQADGDLHSDVTVADFYLLLATAPLDQPREVRDRWLTLILPGFTAAAR</sequence>
<dbReference type="SUPFAM" id="SSF46689">
    <property type="entry name" value="Homeodomain-like"/>
    <property type="match status" value="1"/>
</dbReference>
<dbReference type="InterPro" id="IPR001647">
    <property type="entry name" value="HTH_TetR"/>
</dbReference>
<evidence type="ECO:0000313" key="6">
    <source>
        <dbReference type="EMBL" id="MDU8997506.1"/>
    </source>
</evidence>
<dbReference type="InterPro" id="IPR036271">
    <property type="entry name" value="Tet_transcr_reg_TetR-rel_C_sf"/>
</dbReference>
<dbReference type="InterPro" id="IPR050109">
    <property type="entry name" value="HTH-type_TetR-like_transc_reg"/>
</dbReference>
<reference evidence="6 7" key="1">
    <citation type="submission" date="2023-02" db="EMBL/GenBank/DDBJ databases">
        <authorList>
            <person name="Maleckis M."/>
        </authorList>
    </citation>
    <scope>NUCLEOTIDE SEQUENCE [LARGE SCALE GENOMIC DNA]</scope>
    <source>
        <strain evidence="6 7">P8-A2</strain>
    </source>
</reference>
<keyword evidence="7" id="KW-1185">Reference proteome</keyword>
<gene>
    <name evidence="6" type="ORF">PU648_35215</name>
</gene>
<keyword evidence="1" id="KW-0805">Transcription regulation</keyword>
<keyword evidence="2 4" id="KW-0238">DNA-binding</keyword>